<feature type="transmembrane region" description="Helical" evidence="8">
    <location>
        <begin position="123"/>
        <end position="142"/>
    </location>
</feature>
<dbReference type="Proteomes" id="UP001476282">
    <property type="component" value="Unassembled WGS sequence"/>
</dbReference>
<proteinExistence type="inferred from homology"/>
<sequence>MTTATPTRLPLARVAIISLVLIALAGMAQLVFGSYSIDVAGVLKSLADGDLWGHPSTLAHLVLGDSLAGSLGFGSAGTISTETLIVWNVRLPRVLAAILVGINLSLAGTILQAVTRNEMASPYLLGMSSGAGLAIMVVLVLFPALTPALPAIAMIGGGVAFLTVYAIAWNRGTSPVRLVLAGVVVGAIAGSLQTGLFFLAKDLSVIQNALAWTTGSLTGAGWVQVRQIAPWTLISVLLGFASSRQLDVLHLGDAAALSLGMRVERTRFLLAAIAIVATGSAVAVAGLVGFVGLIVPHVVRSLVGSSSRRLLTGCVFAGPALLISADAVARLAARPVQLPVGIVTGCLGGVFFLYLMRQRRRFGKP</sequence>
<comment type="subcellular location">
    <subcellularLocation>
        <location evidence="1">Cell membrane</location>
        <topology evidence="1">Multi-pass membrane protein</topology>
    </subcellularLocation>
</comment>
<dbReference type="PANTHER" id="PTHR30472:SF25">
    <property type="entry name" value="ABC TRANSPORTER PERMEASE PROTEIN MJ0876-RELATED"/>
    <property type="match status" value="1"/>
</dbReference>
<dbReference type="RefSeq" id="WP_353566415.1">
    <property type="nucleotide sequence ID" value="NZ_BAABRI010000007.1"/>
</dbReference>
<evidence type="ECO:0000256" key="5">
    <source>
        <dbReference type="ARBA" id="ARBA00022692"/>
    </source>
</evidence>
<keyword evidence="6 8" id="KW-1133">Transmembrane helix</keyword>
<feature type="transmembrane region" description="Helical" evidence="8">
    <location>
        <begin position="179"/>
        <end position="200"/>
    </location>
</feature>
<evidence type="ECO:0000313" key="9">
    <source>
        <dbReference type="EMBL" id="GAA5482269.1"/>
    </source>
</evidence>
<keyword evidence="3" id="KW-0813">Transport</keyword>
<evidence type="ECO:0000256" key="3">
    <source>
        <dbReference type="ARBA" id="ARBA00022448"/>
    </source>
</evidence>
<comment type="caution">
    <text evidence="9">The sequence shown here is derived from an EMBL/GenBank/DDBJ whole genome shotgun (WGS) entry which is preliminary data.</text>
</comment>
<keyword evidence="4" id="KW-1003">Cell membrane</keyword>
<evidence type="ECO:0000256" key="4">
    <source>
        <dbReference type="ARBA" id="ARBA00022475"/>
    </source>
</evidence>
<dbReference type="PANTHER" id="PTHR30472">
    <property type="entry name" value="FERRIC ENTEROBACTIN TRANSPORT SYSTEM PERMEASE PROTEIN"/>
    <property type="match status" value="1"/>
</dbReference>
<dbReference type="InterPro" id="IPR037294">
    <property type="entry name" value="ABC_BtuC-like"/>
</dbReference>
<name>A0ABP9USG0_9BACT</name>
<evidence type="ECO:0000256" key="7">
    <source>
        <dbReference type="ARBA" id="ARBA00023136"/>
    </source>
</evidence>
<evidence type="ECO:0000256" key="1">
    <source>
        <dbReference type="ARBA" id="ARBA00004651"/>
    </source>
</evidence>
<evidence type="ECO:0000256" key="6">
    <source>
        <dbReference type="ARBA" id="ARBA00022989"/>
    </source>
</evidence>
<reference evidence="9 10" key="1">
    <citation type="submission" date="2024-02" db="EMBL/GenBank/DDBJ databases">
        <title>Haloferula sargassicola NBRC 104335.</title>
        <authorList>
            <person name="Ichikawa N."/>
            <person name="Katano-Makiyama Y."/>
            <person name="Hidaka K."/>
        </authorList>
    </citation>
    <scope>NUCLEOTIDE SEQUENCE [LARGE SCALE GENOMIC DNA]</scope>
    <source>
        <strain evidence="9 10">NBRC 104335</strain>
    </source>
</reference>
<feature type="transmembrane region" description="Helical" evidence="8">
    <location>
        <begin position="148"/>
        <end position="167"/>
    </location>
</feature>
<evidence type="ECO:0000256" key="8">
    <source>
        <dbReference type="SAM" id="Phobius"/>
    </source>
</evidence>
<dbReference type="SUPFAM" id="SSF81345">
    <property type="entry name" value="ABC transporter involved in vitamin B12 uptake, BtuC"/>
    <property type="match status" value="1"/>
</dbReference>
<feature type="transmembrane region" description="Helical" evidence="8">
    <location>
        <begin position="94"/>
        <end position="111"/>
    </location>
</feature>
<comment type="similarity">
    <text evidence="2">Belongs to the binding-protein-dependent transport system permease family. FecCD subfamily.</text>
</comment>
<dbReference type="Pfam" id="PF01032">
    <property type="entry name" value="FecCD"/>
    <property type="match status" value="1"/>
</dbReference>
<dbReference type="InterPro" id="IPR000522">
    <property type="entry name" value="ABC_transptr_permease_BtuC"/>
</dbReference>
<feature type="transmembrane region" description="Helical" evidence="8">
    <location>
        <begin position="268"/>
        <end position="298"/>
    </location>
</feature>
<protein>
    <submittedName>
        <fullName evidence="9">Hemin transport system permease protein HmuU</fullName>
    </submittedName>
</protein>
<evidence type="ECO:0000313" key="10">
    <source>
        <dbReference type="Proteomes" id="UP001476282"/>
    </source>
</evidence>
<keyword evidence="5 8" id="KW-0812">Transmembrane</keyword>
<dbReference type="CDD" id="cd06550">
    <property type="entry name" value="TM_ABC_iron-siderophores_like"/>
    <property type="match status" value="1"/>
</dbReference>
<evidence type="ECO:0000256" key="2">
    <source>
        <dbReference type="ARBA" id="ARBA00007935"/>
    </source>
</evidence>
<feature type="transmembrane region" description="Helical" evidence="8">
    <location>
        <begin position="338"/>
        <end position="356"/>
    </location>
</feature>
<gene>
    <name evidence="9" type="primary">hmuU</name>
    <name evidence="9" type="ORF">Hsar01_01487</name>
</gene>
<keyword evidence="7 8" id="KW-0472">Membrane</keyword>
<dbReference type="EMBL" id="BAABRI010000007">
    <property type="protein sequence ID" value="GAA5482269.1"/>
    <property type="molecule type" value="Genomic_DNA"/>
</dbReference>
<organism evidence="9 10">
    <name type="scientific">Haloferula sargassicola</name>
    <dbReference type="NCBI Taxonomy" id="490096"/>
    <lineage>
        <taxon>Bacteria</taxon>
        <taxon>Pseudomonadati</taxon>
        <taxon>Verrucomicrobiota</taxon>
        <taxon>Verrucomicrobiia</taxon>
        <taxon>Verrucomicrobiales</taxon>
        <taxon>Verrucomicrobiaceae</taxon>
        <taxon>Haloferula</taxon>
    </lineage>
</organism>
<accession>A0ABP9USG0</accession>
<dbReference type="Gene3D" id="1.10.3470.10">
    <property type="entry name" value="ABC transporter involved in vitamin B12 uptake, BtuC"/>
    <property type="match status" value="1"/>
</dbReference>
<keyword evidence="10" id="KW-1185">Reference proteome</keyword>